<proteinExistence type="predicted"/>
<gene>
    <name evidence="1" type="ORF">AVEN_74649_1</name>
</gene>
<name>A0A4Y2EYJ1_ARAVE</name>
<accession>A0A4Y2EYJ1</accession>
<keyword evidence="2" id="KW-1185">Reference proteome</keyword>
<evidence type="ECO:0000313" key="1">
    <source>
        <dbReference type="EMBL" id="GBM33911.1"/>
    </source>
</evidence>
<reference evidence="1 2" key="1">
    <citation type="journal article" date="2019" name="Sci. Rep.">
        <title>Orb-weaving spider Araneus ventricosus genome elucidates the spidroin gene catalogue.</title>
        <authorList>
            <person name="Kono N."/>
            <person name="Nakamura H."/>
            <person name="Ohtoshi R."/>
            <person name="Moran D.A.P."/>
            <person name="Shinohara A."/>
            <person name="Yoshida Y."/>
            <person name="Fujiwara M."/>
            <person name="Mori M."/>
            <person name="Tomita M."/>
            <person name="Arakawa K."/>
        </authorList>
    </citation>
    <scope>NUCLEOTIDE SEQUENCE [LARGE SCALE GENOMIC DNA]</scope>
</reference>
<dbReference type="Proteomes" id="UP000499080">
    <property type="component" value="Unassembled WGS sequence"/>
</dbReference>
<protein>
    <submittedName>
        <fullName evidence="1">Uncharacterized protein</fullName>
    </submittedName>
</protein>
<sequence>MNALPNFSTKMGGEETSLRINGVASLLVNAQFNTIGAIHRSRSRKQKLRPQVKRITTLRVDDMRDYNCGVTSEIWIIPTWQRTMKIGKRIRKNQQLFSRTNSSGPK</sequence>
<evidence type="ECO:0000313" key="2">
    <source>
        <dbReference type="Proteomes" id="UP000499080"/>
    </source>
</evidence>
<comment type="caution">
    <text evidence="1">The sequence shown here is derived from an EMBL/GenBank/DDBJ whole genome shotgun (WGS) entry which is preliminary data.</text>
</comment>
<organism evidence="1 2">
    <name type="scientific">Araneus ventricosus</name>
    <name type="common">Orbweaver spider</name>
    <name type="synonym">Epeira ventricosa</name>
    <dbReference type="NCBI Taxonomy" id="182803"/>
    <lineage>
        <taxon>Eukaryota</taxon>
        <taxon>Metazoa</taxon>
        <taxon>Ecdysozoa</taxon>
        <taxon>Arthropoda</taxon>
        <taxon>Chelicerata</taxon>
        <taxon>Arachnida</taxon>
        <taxon>Araneae</taxon>
        <taxon>Araneomorphae</taxon>
        <taxon>Entelegynae</taxon>
        <taxon>Araneoidea</taxon>
        <taxon>Araneidae</taxon>
        <taxon>Araneus</taxon>
    </lineage>
</organism>
<dbReference type="EMBL" id="BGPR01000745">
    <property type="protein sequence ID" value="GBM33911.1"/>
    <property type="molecule type" value="Genomic_DNA"/>
</dbReference>
<dbReference type="AlphaFoldDB" id="A0A4Y2EYJ1"/>